<evidence type="ECO:0000313" key="2">
    <source>
        <dbReference type="WBParaSite" id="PgB05_g142_t03"/>
    </source>
</evidence>
<sequence length="61" mass="7378">AVRLVEVFRRLAKGRGAHYWYYYQNLNTSKCSFVQYSHFTFVFCFFQLKKSIERGIFVAVR</sequence>
<accession>A0A914ZJQ1</accession>
<reference evidence="2" key="1">
    <citation type="submission" date="2022-11" db="UniProtKB">
        <authorList>
            <consortium name="WormBaseParasite"/>
        </authorList>
    </citation>
    <scope>IDENTIFICATION</scope>
</reference>
<dbReference type="WBParaSite" id="PgB05_g142_t03">
    <property type="protein sequence ID" value="PgB05_g142_t03"/>
    <property type="gene ID" value="PgB05_g142"/>
</dbReference>
<dbReference type="AlphaFoldDB" id="A0A914ZJQ1"/>
<proteinExistence type="predicted"/>
<dbReference type="Proteomes" id="UP000887569">
    <property type="component" value="Unplaced"/>
</dbReference>
<protein>
    <submittedName>
        <fullName evidence="2">Strictosidine synthase conserved region domain-containing protein</fullName>
    </submittedName>
</protein>
<keyword evidence="1" id="KW-1185">Reference proteome</keyword>
<evidence type="ECO:0000313" key="1">
    <source>
        <dbReference type="Proteomes" id="UP000887569"/>
    </source>
</evidence>
<organism evidence="1 2">
    <name type="scientific">Parascaris univalens</name>
    <name type="common">Nematode worm</name>
    <dbReference type="NCBI Taxonomy" id="6257"/>
    <lineage>
        <taxon>Eukaryota</taxon>
        <taxon>Metazoa</taxon>
        <taxon>Ecdysozoa</taxon>
        <taxon>Nematoda</taxon>
        <taxon>Chromadorea</taxon>
        <taxon>Rhabditida</taxon>
        <taxon>Spirurina</taxon>
        <taxon>Ascaridomorpha</taxon>
        <taxon>Ascaridoidea</taxon>
        <taxon>Ascarididae</taxon>
        <taxon>Parascaris</taxon>
    </lineage>
</organism>
<name>A0A914ZJQ1_PARUN</name>